<accession>A0A7C8ZQH8</accession>
<sequence length="122" mass="12993">MLVSTDLVSTFSPEISFNPSVTIDDPASILAFLWSSSSFLTLSCNATKAAAHKIPTCLIPPPKVFLSLFAFAIKLFEPTMTDPTGAPRPFDRQTDTESAACTNLSTGTPRAVAALKMRAPSI</sequence>
<reference evidence="1" key="1">
    <citation type="journal article" date="2013" name="J. Plant Res.">
        <title>Effect of fungi and light on seed germination of three Opuntia species from semiarid lands of central Mexico.</title>
        <authorList>
            <person name="Delgado-Sanchez P."/>
            <person name="Jimenez-Bremont J.F."/>
            <person name="Guerrero-Gonzalez Mde L."/>
            <person name="Flores J."/>
        </authorList>
    </citation>
    <scope>NUCLEOTIDE SEQUENCE</scope>
    <source>
        <tissue evidence="1">Cladode</tissue>
    </source>
</reference>
<dbReference type="EMBL" id="GISG01156687">
    <property type="protein sequence ID" value="MBA4648716.1"/>
    <property type="molecule type" value="Transcribed_RNA"/>
</dbReference>
<protein>
    <submittedName>
        <fullName evidence="1">Uncharacterized protein</fullName>
    </submittedName>
</protein>
<dbReference type="AlphaFoldDB" id="A0A7C8ZQH8"/>
<name>A0A7C8ZQH8_OPUST</name>
<evidence type="ECO:0000313" key="1">
    <source>
        <dbReference type="EMBL" id="MBA4648716.1"/>
    </source>
</evidence>
<organism evidence="1">
    <name type="scientific">Opuntia streptacantha</name>
    <name type="common">Prickly pear cactus</name>
    <name type="synonym">Opuntia cardona</name>
    <dbReference type="NCBI Taxonomy" id="393608"/>
    <lineage>
        <taxon>Eukaryota</taxon>
        <taxon>Viridiplantae</taxon>
        <taxon>Streptophyta</taxon>
        <taxon>Embryophyta</taxon>
        <taxon>Tracheophyta</taxon>
        <taxon>Spermatophyta</taxon>
        <taxon>Magnoliopsida</taxon>
        <taxon>eudicotyledons</taxon>
        <taxon>Gunneridae</taxon>
        <taxon>Pentapetalae</taxon>
        <taxon>Caryophyllales</taxon>
        <taxon>Cactineae</taxon>
        <taxon>Cactaceae</taxon>
        <taxon>Opuntioideae</taxon>
        <taxon>Opuntia</taxon>
    </lineage>
</organism>
<reference evidence="1" key="2">
    <citation type="submission" date="2020-07" db="EMBL/GenBank/DDBJ databases">
        <authorList>
            <person name="Vera ALvarez R."/>
            <person name="Arias-Moreno D.M."/>
            <person name="Jimenez-Jacinto V."/>
            <person name="Jimenez-Bremont J.F."/>
            <person name="Swaminathan K."/>
            <person name="Moose S.P."/>
            <person name="Guerrero-Gonzalez M.L."/>
            <person name="Marino-Ramirez L."/>
            <person name="Landsman D."/>
            <person name="Rodriguez-Kessler M."/>
            <person name="Delgado-Sanchez P."/>
        </authorList>
    </citation>
    <scope>NUCLEOTIDE SEQUENCE</scope>
    <source>
        <tissue evidence="1">Cladode</tissue>
    </source>
</reference>
<proteinExistence type="predicted"/>